<dbReference type="AlphaFoldDB" id="A0A944M8N9"/>
<accession>A0A944M8N9</accession>
<sequence>MRVRKQLKLRKQQGNATVETILIATVAVPLLTGIPLIGKIADINNTTTQSSRYLAWEQTIAGPNYKSSDQLEIEVRNRFFARPDLQIRTDQDRLTDEESENPLWTGYGYQEDDEANRLVSLDSSVTQSVTNVRPNSIAGTLSSGIKTIGDTMAGFTGGEWDIEENGLYTGMVTIEVASNPIMSSGFDCDDQESESAIVCVRRSNTIYADGWDAENAAHAANRSRTFVPAGALEPVGNTLADIATLVPFFADIQGLRSDNNGGFGYVNPNVLPMDRYAED</sequence>
<evidence type="ECO:0000313" key="3">
    <source>
        <dbReference type="Proteomes" id="UP000770889"/>
    </source>
</evidence>
<organism evidence="2 3">
    <name type="scientific">Candidatus Thiodiazotropha taylori</name>
    <dbReference type="NCBI Taxonomy" id="2792791"/>
    <lineage>
        <taxon>Bacteria</taxon>
        <taxon>Pseudomonadati</taxon>
        <taxon>Pseudomonadota</taxon>
        <taxon>Gammaproteobacteria</taxon>
        <taxon>Chromatiales</taxon>
        <taxon>Sedimenticolaceae</taxon>
        <taxon>Candidatus Thiodiazotropha</taxon>
    </lineage>
</organism>
<dbReference type="Proteomes" id="UP000770889">
    <property type="component" value="Unassembled WGS sequence"/>
</dbReference>
<reference evidence="2 3" key="1">
    <citation type="submission" date="2021-05" db="EMBL/GenBank/DDBJ databases">
        <title>Genetic and Functional Diversity in Clade A Lucinid endosymbionts from the Bahamas.</title>
        <authorList>
            <person name="Giani N.M."/>
            <person name="Engel A.S."/>
            <person name="Campbell B.J."/>
        </authorList>
    </citation>
    <scope>NUCLEOTIDE SEQUENCE [LARGE SCALE GENOMIC DNA]</scope>
    <source>
        <strain evidence="2">LUC16012Gg_MoonRockCtena</strain>
    </source>
</reference>
<evidence type="ECO:0000313" key="2">
    <source>
        <dbReference type="EMBL" id="MBT2990011.1"/>
    </source>
</evidence>
<keyword evidence="1" id="KW-1133">Transmembrane helix</keyword>
<proteinExistence type="predicted"/>
<protein>
    <submittedName>
        <fullName evidence="2">Uncharacterized protein</fullName>
    </submittedName>
</protein>
<feature type="transmembrane region" description="Helical" evidence="1">
    <location>
        <begin position="21"/>
        <end position="41"/>
    </location>
</feature>
<name>A0A944M8N9_9GAMM</name>
<keyword evidence="1" id="KW-0812">Transmembrane</keyword>
<dbReference type="EMBL" id="JAHHGM010000012">
    <property type="protein sequence ID" value="MBT2990011.1"/>
    <property type="molecule type" value="Genomic_DNA"/>
</dbReference>
<comment type="caution">
    <text evidence="2">The sequence shown here is derived from an EMBL/GenBank/DDBJ whole genome shotgun (WGS) entry which is preliminary data.</text>
</comment>
<evidence type="ECO:0000256" key="1">
    <source>
        <dbReference type="SAM" id="Phobius"/>
    </source>
</evidence>
<gene>
    <name evidence="2" type="ORF">KME65_13740</name>
</gene>
<keyword evidence="1" id="KW-0472">Membrane</keyword>